<reference evidence="1 2" key="1">
    <citation type="submission" date="2018-12" db="EMBL/GenBank/DDBJ databases">
        <title>Pseudomonas aeruginosa Diversity Panel.</title>
        <authorList>
            <person name="Snesrud E."/>
            <person name="Mcgann P."/>
        </authorList>
    </citation>
    <scope>NUCLEOTIDE SEQUENCE [LARGE SCALE GENOMIC DNA]</scope>
    <source>
        <strain evidence="1 2">MRSN6241</strain>
    </source>
</reference>
<protein>
    <submittedName>
        <fullName evidence="1">Uncharacterized protein</fullName>
    </submittedName>
</protein>
<evidence type="ECO:0000313" key="2">
    <source>
        <dbReference type="Proteomes" id="UP000276985"/>
    </source>
</evidence>
<accession>A0ABD7JSE7</accession>
<dbReference type="AlphaFoldDB" id="A0ABD7JSE7"/>
<dbReference type="Proteomes" id="UP000276985">
    <property type="component" value="Unassembled WGS sequence"/>
</dbReference>
<comment type="caution">
    <text evidence="1">The sequence shown here is derived from an EMBL/GenBank/DDBJ whole genome shotgun (WGS) entry which is preliminary data.</text>
</comment>
<name>A0ABD7JSE7_PSEAI</name>
<sequence>MATLVAFLICVPWWFFENYKQRPLSEFPELEQMMGTLFPDDLADIRAKGSLSRVEHLRYLKTQLKAIKAEIKRRDGYIE</sequence>
<organism evidence="1 2">
    <name type="scientific">Pseudomonas aeruginosa</name>
    <dbReference type="NCBI Taxonomy" id="287"/>
    <lineage>
        <taxon>Bacteria</taxon>
        <taxon>Pseudomonadati</taxon>
        <taxon>Pseudomonadota</taxon>
        <taxon>Gammaproteobacteria</taxon>
        <taxon>Pseudomonadales</taxon>
        <taxon>Pseudomonadaceae</taxon>
        <taxon>Pseudomonas</taxon>
    </lineage>
</organism>
<gene>
    <name evidence="1" type="ORF">DY940_33185</name>
</gene>
<dbReference type="EMBL" id="RXTL01000061">
    <property type="protein sequence ID" value="RTS38814.1"/>
    <property type="molecule type" value="Genomic_DNA"/>
</dbReference>
<dbReference type="RefSeq" id="WP_019484763.1">
    <property type="nucleotide sequence ID" value="NZ_BSAO01000087.1"/>
</dbReference>
<proteinExistence type="predicted"/>
<evidence type="ECO:0000313" key="1">
    <source>
        <dbReference type="EMBL" id="RTS38814.1"/>
    </source>
</evidence>